<feature type="domain" description="Formiminotransferase N-terminal subdomain" evidence="1">
    <location>
        <begin position="1"/>
        <end position="188"/>
    </location>
</feature>
<dbReference type="InterPro" id="IPR037070">
    <property type="entry name" value="Formiminotransferase_C_sf"/>
</dbReference>
<comment type="caution">
    <text evidence="2">The sequence shown here is derived from an EMBL/GenBank/DDBJ whole genome shotgun (WGS) entry which is preliminary data.</text>
</comment>
<protein>
    <recommendedName>
        <fullName evidence="1">Formiminotransferase N-terminal subdomain domain-containing protein</fullName>
    </recommendedName>
</protein>
<evidence type="ECO:0000259" key="1">
    <source>
        <dbReference type="SMART" id="SM01222"/>
    </source>
</evidence>
<dbReference type="GO" id="GO:0016740">
    <property type="term" value="F:transferase activity"/>
    <property type="evidence" value="ECO:0007669"/>
    <property type="project" value="InterPro"/>
</dbReference>
<name>A0AAW1RZ01_9CHLO</name>
<dbReference type="SMART" id="SM01222">
    <property type="entry name" value="FTCD_N"/>
    <property type="match status" value="1"/>
</dbReference>
<dbReference type="InterPro" id="IPR051623">
    <property type="entry name" value="FTCD"/>
</dbReference>
<reference evidence="2 3" key="1">
    <citation type="journal article" date="2024" name="Nat. Commun.">
        <title>Phylogenomics reveals the evolutionary origins of lichenization in chlorophyte algae.</title>
        <authorList>
            <person name="Puginier C."/>
            <person name="Libourel C."/>
            <person name="Otte J."/>
            <person name="Skaloud P."/>
            <person name="Haon M."/>
            <person name="Grisel S."/>
            <person name="Petersen M."/>
            <person name="Berrin J.G."/>
            <person name="Delaux P.M."/>
            <person name="Dal Grande F."/>
            <person name="Keller J."/>
        </authorList>
    </citation>
    <scope>NUCLEOTIDE SEQUENCE [LARGE SCALE GENOMIC DNA]</scope>
    <source>
        <strain evidence="2 3">SAG 245.80</strain>
    </source>
</reference>
<dbReference type="PANTHER" id="PTHR12234">
    <property type="entry name" value="FORMIMINOTRANSFERASE-CYCLODEAMINASE"/>
    <property type="match status" value="1"/>
</dbReference>
<proteinExistence type="predicted"/>
<accession>A0AAW1RZ01</accession>
<dbReference type="Pfam" id="PF07837">
    <property type="entry name" value="FTCD_N"/>
    <property type="match status" value="1"/>
</dbReference>
<dbReference type="EMBL" id="JALJOU010000019">
    <property type="protein sequence ID" value="KAK9838331.1"/>
    <property type="molecule type" value="Genomic_DNA"/>
</dbReference>
<evidence type="ECO:0000313" key="3">
    <source>
        <dbReference type="Proteomes" id="UP001445335"/>
    </source>
</evidence>
<dbReference type="SUPFAM" id="SSF55116">
    <property type="entry name" value="Formiminotransferase domain of formiminotransferase-cyclodeaminase"/>
    <property type="match status" value="2"/>
</dbReference>
<dbReference type="AlphaFoldDB" id="A0AAW1RZ01"/>
<gene>
    <name evidence="2" type="ORF">WJX81_005102</name>
</gene>
<organism evidence="2 3">
    <name type="scientific">Elliptochloris bilobata</name>
    <dbReference type="NCBI Taxonomy" id="381761"/>
    <lineage>
        <taxon>Eukaryota</taxon>
        <taxon>Viridiplantae</taxon>
        <taxon>Chlorophyta</taxon>
        <taxon>core chlorophytes</taxon>
        <taxon>Trebouxiophyceae</taxon>
        <taxon>Trebouxiophyceae incertae sedis</taxon>
        <taxon>Elliptochloris clade</taxon>
        <taxon>Elliptochloris</taxon>
    </lineage>
</organism>
<dbReference type="Gene3D" id="3.30.70.670">
    <property type="entry name" value="Formiminotransferase, C-terminal subdomain"/>
    <property type="match status" value="1"/>
</dbReference>
<dbReference type="InterPro" id="IPR012886">
    <property type="entry name" value="Formiminotransferase_N"/>
</dbReference>
<dbReference type="PANTHER" id="PTHR12234:SF1">
    <property type="entry name" value="FORMIMINOTRANSFERASE N-TERMINAL SUBDOMAIN-CONTAINING PROTEIN"/>
    <property type="match status" value="1"/>
</dbReference>
<dbReference type="InterPro" id="IPR022384">
    <property type="entry name" value="FormiminoTrfase_cat_dom_sf"/>
</dbReference>
<dbReference type="Proteomes" id="UP001445335">
    <property type="component" value="Unassembled WGS sequence"/>
</dbReference>
<dbReference type="InterPro" id="IPR037064">
    <property type="entry name" value="Formiminotransferase_N_sf"/>
</dbReference>
<sequence length="298" mass="30544">MLACNVYVSEGRDRSVVKQLTAHAEQDEQVVVAHTFVDESYNRTGFTLASAGQDTLVAAAARLAQAALHAVDLQRHAATHPRLGVVDHVLCSPLGSADLAQAARAAKAIAGGLADGNPPVPVYLYGAVHPQGRRLADIRRALGYFAGARAGQWVGPGSPVSGALPVAPDLGPHAADARVGVCTIGAAPLVINFNVPLTGVDLAGARLIAREVSARGGGLPAVEAMALPHGDGVEVACNLLDCGVSAPADVEALVRRLALEAGGAVLAPYTTGCTEKEIIDMVLAREKRNANALCTDQS</sequence>
<evidence type="ECO:0000313" key="2">
    <source>
        <dbReference type="EMBL" id="KAK9838331.1"/>
    </source>
</evidence>
<dbReference type="Gene3D" id="3.30.990.10">
    <property type="entry name" value="Formiminotransferase, N-terminal subdomain"/>
    <property type="match status" value="1"/>
</dbReference>
<dbReference type="GO" id="GO:0005542">
    <property type="term" value="F:folic acid binding"/>
    <property type="evidence" value="ECO:0007669"/>
    <property type="project" value="InterPro"/>
</dbReference>
<keyword evidence="3" id="KW-1185">Reference proteome</keyword>